<dbReference type="EMBL" id="LT629695">
    <property type="protein sequence ID" value="SDH98703.1"/>
    <property type="molecule type" value="Genomic_DNA"/>
</dbReference>
<feature type="transmembrane region" description="Helical" evidence="7">
    <location>
        <begin position="125"/>
        <end position="146"/>
    </location>
</feature>
<feature type="transmembrane region" description="Helical" evidence="7">
    <location>
        <begin position="166"/>
        <end position="186"/>
    </location>
</feature>
<dbReference type="Gene3D" id="1.10.3720.10">
    <property type="entry name" value="MetI-like"/>
    <property type="match status" value="1"/>
</dbReference>
<comment type="subcellular location">
    <subcellularLocation>
        <location evidence="1 7">Cell membrane</location>
        <topology evidence="1 7">Multi-pass membrane protein</topology>
    </subcellularLocation>
</comment>
<evidence type="ECO:0000256" key="8">
    <source>
        <dbReference type="SAM" id="MobiDB-lite"/>
    </source>
</evidence>
<evidence type="ECO:0000256" key="3">
    <source>
        <dbReference type="ARBA" id="ARBA00022475"/>
    </source>
</evidence>
<dbReference type="STRING" id="399736.SAMN04489720_3100"/>
<sequence>MTAVATRPEAPTPPRPQRRGRRGRQDWSAYLLFVPAMIPILAFSVYPLLQGILLGFTDSQSGLNAVTSFTGIDNYVRLLDYGLFWQSFGIGLIWAFSVTIIQFVASLCLALLLNANLWGQGIARTIALIPWAMPPVIIAIMWRFMLHPTYGAINGGLGALGLPDDTNWLGTAQWALPAVIVVGVWAGMPQTTITLLAGLQGIDDQLHEAAQLDGAGVWQRFWNITIPGLRPVIVAITTLDFINNFNSFALVYVLTAGAYGTMLPMLFAYNEAFRYGNFGLASAMGNVIVIVIAAFLFVYLRAQAKARTA</sequence>
<keyword evidence="6 7" id="KW-0472">Membrane</keyword>
<comment type="similarity">
    <text evidence="7">Belongs to the binding-protein-dependent transport system permease family.</text>
</comment>
<keyword evidence="4 7" id="KW-0812">Transmembrane</keyword>
<dbReference type="GO" id="GO:0055085">
    <property type="term" value="P:transmembrane transport"/>
    <property type="evidence" value="ECO:0007669"/>
    <property type="project" value="InterPro"/>
</dbReference>
<feature type="transmembrane region" description="Helical" evidence="7">
    <location>
        <begin position="249"/>
        <end position="269"/>
    </location>
</feature>
<keyword evidence="2 7" id="KW-0813">Transport</keyword>
<dbReference type="InterPro" id="IPR035906">
    <property type="entry name" value="MetI-like_sf"/>
</dbReference>
<reference evidence="11" key="1">
    <citation type="submission" date="2016-10" db="EMBL/GenBank/DDBJ databases">
        <authorList>
            <person name="Varghese N."/>
            <person name="Submissions S."/>
        </authorList>
    </citation>
    <scope>NUCLEOTIDE SEQUENCE [LARGE SCALE GENOMIC DNA]</scope>
    <source>
        <strain evidence="11">DSM 22002</strain>
    </source>
</reference>
<proteinExistence type="inferred from homology"/>
<protein>
    <submittedName>
        <fullName evidence="10">Multiple sugar transport system permease protein</fullName>
    </submittedName>
</protein>
<feature type="transmembrane region" description="Helical" evidence="7">
    <location>
        <begin position="88"/>
        <end position="113"/>
    </location>
</feature>
<dbReference type="AlphaFoldDB" id="A0A1G8GWD9"/>
<feature type="transmembrane region" description="Helical" evidence="7">
    <location>
        <begin position="27"/>
        <end position="49"/>
    </location>
</feature>
<feature type="transmembrane region" description="Helical" evidence="7">
    <location>
        <begin position="275"/>
        <end position="300"/>
    </location>
</feature>
<feature type="domain" description="ABC transmembrane type-1" evidence="9">
    <location>
        <begin position="88"/>
        <end position="299"/>
    </location>
</feature>
<keyword evidence="3" id="KW-1003">Cell membrane</keyword>
<evidence type="ECO:0000256" key="7">
    <source>
        <dbReference type="RuleBase" id="RU363032"/>
    </source>
</evidence>
<dbReference type="CDD" id="cd06261">
    <property type="entry name" value="TM_PBP2"/>
    <property type="match status" value="1"/>
</dbReference>
<evidence type="ECO:0000259" key="9">
    <source>
        <dbReference type="PROSITE" id="PS50928"/>
    </source>
</evidence>
<dbReference type="PROSITE" id="PS50928">
    <property type="entry name" value="ABC_TM1"/>
    <property type="match status" value="1"/>
</dbReference>
<keyword evidence="11" id="KW-1185">Reference proteome</keyword>
<dbReference type="RefSeq" id="WP_092506489.1">
    <property type="nucleotide sequence ID" value="NZ_LT629695.1"/>
</dbReference>
<evidence type="ECO:0000256" key="5">
    <source>
        <dbReference type="ARBA" id="ARBA00022989"/>
    </source>
</evidence>
<dbReference type="Proteomes" id="UP000198822">
    <property type="component" value="Chromosome I"/>
</dbReference>
<dbReference type="GO" id="GO:0005886">
    <property type="term" value="C:plasma membrane"/>
    <property type="evidence" value="ECO:0007669"/>
    <property type="project" value="UniProtKB-SubCell"/>
</dbReference>
<dbReference type="OrthoDB" id="34224at2"/>
<keyword evidence="5 7" id="KW-1133">Transmembrane helix</keyword>
<evidence type="ECO:0000256" key="4">
    <source>
        <dbReference type="ARBA" id="ARBA00022692"/>
    </source>
</evidence>
<feature type="region of interest" description="Disordered" evidence="8">
    <location>
        <begin position="1"/>
        <end position="22"/>
    </location>
</feature>
<gene>
    <name evidence="10" type="ORF">SAMN04489720_3100</name>
</gene>
<dbReference type="PANTHER" id="PTHR30193:SF44">
    <property type="entry name" value="LACTOSE TRANSPORT SYSTEM PERMEASE PROTEIN LACF"/>
    <property type="match status" value="1"/>
</dbReference>
<dbReference type="Pfam" id="PF00528">
    <property type="entry name" value="BPD_transp_1"/>
    <property type="match status" value="1"/>
</dbReference>
<dbReference type="InterPro" id="IPR000515">
    <property type="entry name" value="MetI-like"/>
</dbReference>
<dbReference type="SUPFAM" id="SSF161098">
    <property type="entry name" value="MetI-like"/>
    <property type="match status" value="1"/>
</dbReference>
<organism evidence="10 11">
    <name type="scientific">Agrococcus jejuensis</name>
    <dbReference type="NCBI Taxonomy" id="399736"/>
    <lineage>
        <taxon>Bacteria</taxon>
        <taxon>Bacillati</taxon>
        <taxon>Actinomycetota</taxon>
        <taxon>Actinomycetes</taxon>
        <taxon>Micrococcales</taxon>
        <taxon>Microbacteriaceae</taxon>
        <taxon>Agrococcus</taxon>
    </lineage>
</organism>
<evidence type="ECO:0000256" key="2">
    <source>
        <dbReference type="ARBA" id="ARBA00022448"/>
    </source>
</evidence>
<evidence type="ECO:0000256" key="1">
    <source>
        <dbReference type="ARBA" id="ARBA00004651"/>
    </source>
</evidence>
<evidence type="ECO:0000256" key="6">
    <source>
        <dbReference type="ARBA" id="ARBA00023136"/>
    </source>
</evidence>
<keyword evidence="10" id="KW-0762">Sugar transport</keyword>
<evidence type="ECO:0000313" key="11">
    <source>
        <dbReference type="Proteomes" id="UP000198822"/>
    </source>
</evidence>
<dbReference type="InterPro" id="IPR051393">
    <property type="entry name" value="ABC_transporter_permease"/>
</dbReference>
<evidence type="ECO:0000313" key="10">
    <source>
        <dbReference type="EMBL" id="SDH98703.1"/>
    </source>
</evidence>
<dbReference type="PANTHER" id="PTHR30193">
    <property type="entry name" value="ABC TRANSPORTER PERMEASE PROTEIN"/>
    <property type="match status" value="1"/>
</dbReference>
<accession>A0A1G8GWD9</accession>
<name>A0A1G8GWD9_9MICO</name>